<organism evidence="2 3">
    <name type="scientific">Acer saccharum</name>
    <name type="common">Sugar maple</name>
    <dbReference type="NCBI Taxonomy" id="4024"/>
    <lineage>
        <taxon>Eukaryota</taxon>
        <taxon>Viridiplantae</taxon>
        <taxon>Streptophyta</taxon>
        <taxon>Embryophyta</taxon>
        <taxon>Tracheophyta</taxon>
        <taxon>Spermatophyta</taxon>
        <taxon>Magnoliopsida</taxon>
        <taxon>eudicotyledons</taxon>
        <taxon>Gunneridae</taxon>
        <taxon>Pentapetalae</taxon>
        <taxon>rosids</taxon>
        <taxon>malvids</taxon>
        <taxon>Sapindales</taxon>
        <taxon>Sapindaceae</taxon>
        <taxon>Hippocastanoideae</taxon>
        <taxon>Acereae</taxon>
        <taxon>Acer</taxon>
    </lineage>
</organism>
<sequence length="71" mass="8359">MGAISKRRDNPASDIEEDSDNQERSTTIRRDNPASDIEEDSDNQERSTTICARLRWKRSHNLTWALWRVEQ</sequence>
<protein>
    <submittedName>
        <fullName evidence="2">Uncharacterized protein</fullName>
    </submittedName>
</protein>
<reference evidence="2" key="1">
    <citation type="journal article" date="2022" name="Plant J.">
        <title>Strategies of tolerance reflected in two North American maple genomes.</title>
        <authorList>
            <person name="McEvoy S.L."/>
            <person name="Sezen U.U."/>
            <person name="Trouern-Trend A."/>
            <person name="McMahon S.M."/>
            <person name="Schaberg P.G."/>
            <person name="Yang J."/>
            <person name="Wegrzyn J.L."/>
            <person name="Swenson N.G."/>
        </authorList>
    </citation>
    <scope>NUCLEOTIDE SEQUENCE</scope>
    <source>
        <strain evidence="2">NS2018</strain>
    </source>
</reference>
<evidence type="ECO:0000256" key="1">
    <source>
        <dbReference type="SAM" id="MobiDB-lite"/>
    </source>
</evidence>
<keyword evidence="3" id="KW-1185">Reference proteome</keyword>
<evidence type="ECO:0000313" key="3">
    <source>
        <dbReference type="Proteomes" id="UP001168877"/>
    </source>
</evidence>
<dbReference type="Proteomes" id="UP001168877">
    <property type="component" value="Unassembled WGS sequence"/>
</dbReference>
<dbReference type="EMBL" id="JAUESC010000384">
    <property type="protein sequence ID" value="KAK0582075.1"/>
    <property type="molecule type" value="Genomic_DNA"/>
</dbReference>
<gene>
    <name evidence="2" type="ORF">LWI29_021241</name>
</gene>
<feature type="compositionally biased region" description="Basic and acidic residues" evidence="1">
    <location>
        <begin position="21"/>
        <end position="33"/>
    </location>
</feature>
<accession>A0AA39S2J7</accession>
<name>A0AA39S2J7_ACESA</name>
<feature type="compositionally biased region" description="Basic and acidic residues" evidence="1">
    <location>
        <begin position="1"/>
        <end position="11"/>
    </location>
</feature>
<proteinExistence type="predicted"/>
<reference evidence="2" key="2">
    <citation type="submission" date="2023-06" db="EMBL/GenBank/DDBJ databases">
        <authorList>
            <person name="Swenson N.G."/>
            <person name="Wegrzyn J.L."/>
            <person name="Mcevoy S.L."/>
        </authorList>
    </citation>
    <scope>NUCLEOTIDE SEQUENCE</scope>
    <source>
        <strain evidence="2">NS2018</strain>
        <tissue evidence="2">Leaf</tissue>
    </source>
</reference>
<feature type="region of interest" description="Disordered" evidence="1">
    <location>
        <begin position="1"/>
        <end position="48"/>
    </location>
</feature>
<dbReference type="AlphaFoldDB" id="A0AA39S2J7"/>
<comment type="caution">
    <text evidence="2">The sequence shown here is derived from an EMBL/GenBank/DDBJ whole genome shotgun (WGS) entry which is preliminary data.</text>
</comment>
<evidence type="ECO:0000313" key="2">
    <source>
        <dbReference type="EMBL" id="KAK0582075.1"/>
    </source>
</evidence>